<reference evidence="4 5" key="1">
    <citation type="submission" date="2018-08" db="EMBL/GenBank/DDBJ databases">
        <title>Actinomadura jelena sp. nov., a novel Actinomycete isolated from soil in Chad.</title>
        <authorList>
            <person name="Shi L."/>
        </authorList>
    </citation>
    <scope>NUCLEOTIDE SEQUENCE [LARGE SCALE GENOMIC DNA]</scope>
    <source>
        <strain evidence="4 5">NEAU-G17</strain>
    </source>
</reference>
<keyword evidence="2" id="KW-1133">Transmembrane helix</keyword>
<keyword evidence="5" id="KW-1185">Reference proteome</keyword>
<feature type="region of interest" description="Disordered" evidence="1">
    <location>
        <begin position="1"/>
        <end position="46"/>
    </location>
</feature>
<protein>
    <submittedName>
        <fullName evidence="4">DUF4190 domain-containing protein</fullName>
    </submittedName>
</protein>
<evidence type="ECO:0000313" key="4">
    <source>
        <dbReference type="EMBL" id="RFU43357.1"/>
    </source>
</evidence>
<name>A0A372JTM7_9ACTN</name>
<comment type="caution">
    <text evidence="4">The sequence shown here is derived from an EMBL/GenBank/DDBJ whole genome shotgun (WGS) entry which is preliminary data.</text>
</comment>
<proteinExistence type="predicted"/>
<organism evidence="4 5">
    <name type="scientific">Actinomadura logoneensis</name>
    <dbReference type="NCBI Taxonomy" id="2293572"/>
    <lineage>
        <taxon>Bacteria</taxon>
        <taxon>Bacillati</taxon>
        <taxon>Actinomycetota</taxon>
        <taxon>Actinomycetes</taxon>
        <taxon>Streptosporangiales</taxon>
        <taxon>Thermomonosporaceae</taxon>
        <taxon>Actinomadura</taxon>
    </lineage>
</organism>
<dbReference type="InterPro" id="IPR025241">
    <property type="entry name" value="DUF4190"/>
</dbReference>
<dbReference type="EMBL" id="QURH01000027">
    <property type="protein sequence ID" value="RFU43357.1"/>
    <property type="molecule type" value="Genomic_DNA"/>
</dbReference>
<dbReference type="InterPro" id="IPR038468">
    <property type="entry name" value="MmpS_C"/>
</dbReference>
<feature type="compositionally biased region" description="Low complexity" evidence="1">
    <location>
        <begin position="35"/>
        <end position="46"/>
    </location>
</feature>
<dbReference type="Proteomes" id="UP000261811">
    <property type="component" value="Unassembled WGS sequence"/>
</dbReference>
<keyword evidence="2" id="KW-0812">Transmembrane</keyword>
<dbReference type="Gene3D" id="2.60.40.2880">
    <property type="entry name" value="MmpS1-5, C-terminal soluble domain"/>
    <property type="match status" value="1"/>
</dbReference>
<feature type="domain" description="DUF4190" evidence="3">
    <location>
        <begin position="53"/>
        <end position="107"/>
    </location>
</feature>
<dbReference type="Pfam" id="PF13828">
    <property type="entry name" value="DUF4190"/>
    <property type="match status" value="1"/>
</dbReference>
<accession>A0A372JTM7</accession>
<dbReference type="AlphaFoldDB" id="A0A372JTM7"/>
<keyword evidence="2" id="KW-0472">Membrane</keyword>
<evidence type="ECO:0000259" key="3">
    <source>
        <dbReference type="Pfam" id="PF13828"/>
    </source>
</evidence>
<evidence type="ECO:0000313" key="5">
    <source>
        <dbReference type="Proteomes" id="UP000261811"/>
    </source>
</evidence>
<gene>
    <name evidence="4" type="ORF">DZF91_01590</name>
</gene>
<feature type="transmembrane region" description="Helical" evidence="2">
    <location>
        <begin position="93"/>
        <end position="114"/>
    </location>
</feature>
<sequence>MKAQIAGHHPGDPHVRSGGPMSAHQPPSRPPGAPHAPGLSGPSGPSRGTSGWAVASLIFSILWLCGAGSLLAVVLGVIALARIRRTGQNGRGLAVAGLILGVLGLLAGAGLALIGRPADRGRQSEYTDIVLDARGTGGVATAGVTYSFGGDTSDSAHVRLPWRKEERRELRELDVVRIDVRNHTAGGSVGCRITVDGRVAKTAEVAGGHRTASCLYNPITAH</sequence>
<feature type="transmembrane region" description="Helical" evidence="2">
    <location>
        <begin position="52"/>
        <end position="81"/>
    </location>
</feature>
<evidence type="ECO:0000256" key="1">
    <source>
        <dbReference type="SAM" id="MobiDB-lite"/>
    </source>
</evidence>
<evidence type="ECO:0000256" key="2">
    <source>
        <dbReference type="SAM" id="Phobius"/>
    </source>
</evidence>